<gene>
    <name evidence="2" type="ORF">SAMN04489707_10551</name>
</gene>
<proteinExistence type="predicted"/>
<feature type="region of interest" description="Disordered" evidence="1">
    <location>
        <begin position="104"/>
        <end position="194"/>
    </location>
</feature>
<evidence type="ECO:0000313" key="3">
    <source>
        <dbReference type="Proteomes" id="UP000183656"/>
    </source>
</evidence>
<evidence type="ECO:0000256" key="1">
    <source>
        <dbReference type="SAM" id="MobiDB-lite"/>
    </source>
</evidence>
<keyword evidence="3" id="KW-1185">Reference proteome</keyword>
<dbReference type="STRING" id="343013.SAMN04489707_10551"/>
<protein>
    <submittedName>
        <fullName evidence="2">Uncharacterized protein</fullName>
    </submittedName>
</protein>
<dbReference type="AlphaFoldDB" id="A0A1I7KJZ5"/>
<feature type="compositionally biased region" description="Basic residues" evidence="1">
    <location>
        <begin position="124"/>
        <end position="133"/>
    </location>
</feature>
<dbReference type="EMBL" id="FPBX01000055">
    <property type="protein sequence ID" value="SFU97750.1"/>
    <property type="molecule type" value="Genomic_DNA"/>
</dbReference>
<accession>A0A1I7KJZ5</accession>
<evidence type="ECO:0000313" key="2">
    <source>
        <dbReference type="EMBL" id="SFU97750.1"/>
    </source>
</evidence>
<dbReference type="Proteomes" id="UP000183656">
    <property type="component" value="Unassembled WGS sequence"/>
</dbReference>
<name>A0A1I7KJZ5_9BURK</name>
<reference evidence="2 3" key="1">
    <citation type="submission" date="2016-10" db="EMBL/GenBank/DDBJ databases">
        <authorList>
            <person name="de Groot N.N."/>
        </authorList>
    </citation>
    <scope>NUCLEOTIDE SEQUENCE [LARGE SCALE GENOMIC DNA]</scope>
    <source>
        <strain evidence="2 3">R-24608</strain>
    </source>
</reference>
<organism evidence="2 3">
    <name type="scientific">Paenacidovorax caeni</name>
    <dbReference type="NCBI Taxonomy" id="343013"/>
    <lineage>
        <taxon>Bacteria</taxon>
        <taxon>Pseudomonadati</taxon>
        <taxon>Pseudomonadota</taxon>
        <taxon>Betaproteobacteria</taxon>
        <taxon>Burkholderiales</taxon>
        <taxon>Comamonadaceae</taxon>
        <taxon>Paenacidovorax</taxon>
    </lineage>
</organism>
<feature type="non-terminal residue" evidence="2">
    <location>
        <position position="1"/>
    </location>
</feature>
<sequence length="194" mass="21358">RAFCTQGRARTPQRLPNCTGRSGYLYGSQTLPRRSGWKIQAAAPPLPSLEWLRHSGRGTHAQRGGAALARRRLAWAAPVSWGADWTRAAAAILARFVRRECPATPGERHRRRRRQPPNAQAKGLAKRPWRHGRSLAGERPPQRRGPPKEQAPLHCSGGVNLSGKEDSRANSMAPGHGPHLPWRHAPCPPLPPPC</sequence>